<dbReference type="RefSeq" id="WP_146566868.1">
    <property type="nucleotide sequence ID" value="NZ_SIHJ01000002.1"/>
</dbReference>
<proteinExistence type="predicted"/>
<evidence type="ECO:0000313" key="2">
    <source>
        <dbReference type="Proteomes" id="UP000316714"/>
    </source>
</evidence>
<reference evidence="1 2" key="1">
    <citation type="submission" date="2019-02" db="EMBL/GenBank/DDBJ databases">
        <title>Deep-cultivation of Planctomycetes and their phenomic and genomic characterization uncovers novel biology.</title>
        <authorList>
            <person name="Wiegand S."/>
            <person name="Jogler M."/>
            <person name="Boedeker C."/>
            <person name="Pinto D."/>
            <person name="Vollmers J."/>
            <person name="Rivas-Marin E."/>
            <person name="Kohn T."/>
            <person name="Peeters S.H."/>
            <person name="Heuer A."/>
            <person name="Rast P."/>
            <person name="Oberbeckmann S."/>
            <person name="Bunk B."/>
            <person name="Jeske O."/>
            <person name="Meyerdierks A."/>
            <person name="Storesund J.E."/>
            <person name="Kallscheuer N."/>
            <person name="Luecker S."/>
            <person name="Lage O.M."/>
            <person name="Pohl T."/>
            <person name="Merkel B.J."/>
            <person name="Hornburger P."/>
            <person name="Mueller R.-W."/>
            <person name="Bruemmer F."/>
            <person name="Labrenz M."/>
            <person name="Spormann A.M."/>
            <person name="Op Den Camp H."/>
            <person name="Overmann J."/>
            <person name="Amann R."/>
            <person name="Jetten M.S.M."/>
            <person name="Mascher T."/>
            <person name="Medema M.H."/>
            <person name="Devos D.P."/>
            <person name="Kaster A.-K."/>
            <person name="Ovreas L."/>
            <person name="Rohde M."/>
            <person name="Galperin M.Y."/>
            <person name="Jogler C."/>
        </authorList>
    </citation>
    <scope>NUCLEOTIDE SEQUENCE [LARGE SCALE GENOMIC DNA]</scope>
    <source>
        <strain evidence="1 2">KOR34</strain>
    </source>
</reference>
<organism evidence="1 2">
    <name type="scientific">Posidoniimonas corsicana</name>
    <dbReference type="NCBI Taxonomy" id="1938618"/>
    <lineage>
        <taxon>Bacteria</taxon>
        <taxon>Pseudomonadati</taxon>
        <taxon>Planctomycetota</taxon>
        <taxon>Planctomycetia</taxon>
        <taxon>Pirellulales</taxon>
        <taxon>Lacipirellulaceae</taxon>
        <taxon>Posidoniimonas</taxon>
    </lineage>
</organism>
<dbReference type="EMBL" id="SIHJ01000002">
    <property type="protein sequence ID" value="TWT33882.1"/>
    <property type="molecule type" value="Genomic_DNA"/>
</dbReference>
<dbReference type="AlphaFoldDB" id="A0A5C5V7Z8"/>
<sequence>MDESAVLITAMAEKCKTIVGAWDEPLTMLPRSLQPAHLEWMCERIQDHAEDWPATKLHRWIGFIQCALLANGMVDLDGAKSMFDASKIAHGVRSDEFLDHLDPDCQFEFDIGGES</sequence>
<accession>A0A5C5V7Z8</accession>
<keyword evidence="2" id="KW-1185">Reference proteome</keyword>
<dbReference type="Proteomes" id="UP000316714">
    <property type="component" value="Unassembled WGS sequence"/>
</dbReference>
<evidence type="ECO:0000313" key="1">
    <source>
        <dbReference type="EMBL" id="TWT33882.1"/>
    </source>
</evidence>
<name>A0A5C5V7Z8_9BACT</name>
<protein>
    <submittedName>
        <fullName evidence="1">Uncharacterized protein</fullName>
    </submittedName>
</protein>
<gene>
    <name evidence="1" type="ORF">KOR34_37180</name>
</gene>
<comment type="caution">
    <text evidence="1">The sequence shown here is derived from an EMBL/GenBank/DDBJ whole genome shotgun (WGS) entry which is preliminary data.</text>
</comment>
<dbReference type="OrthoDB" id="9847160at2"/>